<organism evidence="2 3">
    <name type="scientific">Porites lobata</name>
    <dbReference type="NCBI Taxonomy" id="104759"/>
    <lineage>
        <taxon>Eukaryota</taxon>
        <taxon>Metazoa</taxon>
        <taxon>Cnidaria</taxon>
        <taxon>Anthozoa</taxon>
        <taxon>Hexacorallia</taxon>
        <taxon>Scleractinia</taxon>
        <taxon>Fungiina</taxon>
        <taxon>Poritidae</taxon>
        <taxon>Porites</taxon>
    </lineage>
</organism>
<feature type="region of interest" description="Disordered" evidence="1">
    <location>
        <begin position="1"/>
        <end position="23"/>
    </location>
</feature>
<proteinExistence type="predicted"/>
<keyword evidence="3" id="KW-1185">Reference proteome</keyword>
<protein>
    <recommendedName>
        <fullName evidence="4">Reverse transcriptase domain-containing protein</fullName>
    </recommendedName>
</protein>
<dbReference type="PANTHER" id="PTHR21301:SF10">
    <property type="entry name" value="REVERSE TRANSCRIPTASE DOMAIN-CONTAINING PROTEIN"/>
    <property type="match status" value="1"/>
</dbReference>
<name>A0ABN8RZ29_9CNID</name>
<sequence>MEAGIARYCPTRKSNRGRPPNITGSVLEEKKEKRFMSWKPASEQPDEVATCRMLTEALRVVLTFIMKNHFYKFDGTVRKQAKGGAIGLELTGVLAQIFMVWWDREFKARVERLGIPLYMYKRYVDDINVIVGAVEPAQDSHRHKDEMCMELLKEVGNRIHKSIQIEVDYPSKHEDNLMPILDLKVWIDRKNDCTVNVVLHEFYAKEVSSKMMLSSRSPFPMKVKRTVLTQEVLRVLLNCNPKIPWERTVGHVNNMMRRMQYSGYSKGFRYEIVQSALHAYKKIQELDQTGVKPMYRPKEWRQNERRKEKEEKRRSWYRNGNYSSVIFVIATPESSLKRSLDEDVKKSGLRIRIMEKSGMSVKRVLQRSDPFKKRTCE</sequence>
<evidence type="ECO:0000313" key="2">
    <source>
        <dbReference type="EMBL" id="CAH3183809.1"/>
    </source>
</evidence>
<dbReference type="PANTHER" id="PTHR21301">
    <property type="entry name" value="REVERSE TRANSCRIPTASE"/>
    <property type="match status" value="1"/>
</dbReference>
<gene>
    <name evidence="2" type="ORF">PLOB_00029155</name>
</gene>
<accession>A0ABN8RZ29</accession>
<dbReference type="EMBL" id="CALNXK010000365">
    <property type="protein sequence ID" value="CAH3183809.1"/>
    <property type="molecule type" value="Genomic_DNA"/>
</dbReference>
<evidence type="ECO:0000313" key="3">
    <source>
        <dbReference type="Proteomes" id="UP001159405"/>
    </source>
</evidence>
<reference evidence="2 3" key="1">
    <citation type="submission" date="2022-05" db="EMBL/GenBank/DDBJ databases">
        <authorList>
            <consortium name="Genoscope - CEA"/>
            <person name="William W."/>
        </authorList>
    </citation>
    <scope>NUCLEOTIDE SEQUENCE [LARGE SCALE GENOMIC DNA]</scope>
</reference>
<evidence type="ECO:0000256" key="1">
    <source>
        <dbReference type="SAM" id="MobiDB-lite"/>
    </source>
</evidence>
<dbReference type="Proteomes" id="UP001159405">
    <property type="component" value="Unassembled WGS sequence"/>
</dbReference>
<comment type="caution">
    <text evidence="2">The sequence shown here is derived from an EMBL/GenBank/DDBJ whole genome shotgun (WGS) entry which is preliminary data.</text>
</comment>
<evidence type="ECO:0008006" key="4">
    <source>
        <dbReference type="Google" id="ProtNLM"/>
    </source>
</evidence>